<evidence type="ECO:0000313" key="3">
    <source>
        <dbReference type="Proteomes" id="UP000886860"/>
    </source>
</evidence>
<gene>
    <name evidence="2" type="ORF">IAB60_03590</name>
</gene>
<accession>A0A9D1GJA1</accession>
<feature type="domain" description="Serine aminopeptidase S33" evidence="1">
    <location>
        <begin position="28"/>
        <end position="315"/>
    </location>
</feature>
<organism evidence="2 3">
    <name type="scientific">Candidatus Caccovicinus merdipullorum</name>
    <dbReference type="NCBI Taxonomy" id="2840724"/>
    <lineage>
        <taxon>Bacteria</taxon>
        <taxon>Bacillati</taxon>
        <taxon>Bacillota</taxon>
        <taxon>Clostridia</taxon>
        <taxon>Eubacteriales</taxon>
        <taxon>Candidatus Caccovicinus</taxon>
    </lineage>
</organism>
<proteinExistence type="predicted"/>
<dbReference type="EMBL" id="DVKS01000059">
    <property type="protein sequence ID" value="HIT41179.1"/>
    <property type="molecule type" value="Genomic_DNA"/>
</dbReference>
<dbReference type="PANTHER" id="PTHR11614">
    <property type="entry name" value="PHOSPHOLIPASE-RELATED"/>
    <property type="match status" value="1"/>
</dbReference>
<dbReference type="InterPro" id="IPR051044">
    <property type="entry name" value="MAG_DAG_Lipase"/>
</dbReference>
<comment type="caution">
    <text evidence="2">The sequence shown here is derived from an EMBL/GenBank/DDBJ whole genome shotgun (WGS) entry which is preliminary data.</text>
</comment>
<protein>
    <submittedName>
        <fullName evidence="2">Alpha/beta hydrolase</fullName>
    </submittedName>
</protein>
<dbReference type="InterPro" id="IPR022742">
    <property type="entry name" value="Hydrolase_4"/>
</dbReference>
<sequence>MAERENFTVPSSDGHSRLFGTLWKPEGQPSMVLQIAHGMLEHMGCYDEFASWLADQGILVAGHDHLGHGRTAEDPSQLGVFAAKVPPSDRRCQLRDAKCAAAVSEKDGTVFLIRDLNRVRTVLSRRYAGIPYFMMGHSMGSFMLRRYLTAFGDGICGAVLMGTGNQPKAAVMAGLALAGGASALFGPRSRSSTVERAWKQAFNRRFCPLRTSMDWLSTDEEQVDRYLSDPLCNFQFSSSAYRDLLRMVYDSEDIRLARRIPKDLPILLVSGDQDPVGEEGRGVLRAEALLRRAGVRQVETKLYPGCRHELVIEKNRLQVAGDILAWMESCRTS</sequence>
<dbReference type="Proteomes" id="UP000886860">
    <property type="component" value="Unassembled WGS sequence"/>
</dbReference>
<evidence type="ECO:0000259" key="1">
    <source>
        <dbReference type="Pfam" id="PF12146"/>
    </source>
</evidence>
<evidence type="ECO:0000313" key="2">
    <source>
        <dbReference type="EMBL" id="HIT41179.1"/>
    </source>
</evidence>
<name>A0A9D1GJA1_9FIRM</name>
<dbReference type="SUPFAM" id="SSF53474">
    <property type="entry name" value="alpha/beta-Hydrolases"/>
    <property type="match status" value="1"/>
</dbReference>
<dbReference type="Pfam" id="PF12146">
    <property type="entry name" value="Hydrolase_4"/>
    <property type="match status" value="1"/>
</dbReference>
<dbReference type="AlphaFoldDB" id="A0A9D1GJA1"/>
<keyword evidence="2" id="KW-0378">Hydrolase</keyword>
<reference evidence="2" key="2">
    <citation type="journal article" date="2021" name="PeerJ">
        <title>Extensive microbial diversity within the chicken gut microbiome revealed by metagenomics and culture.</title>
        <authorList>
            <person name="Gilroy R."/>
            <person name="Ravi A."/>
            <person name="Getino M."/>
            <person name="Pursley I."/>
            <person name="Horton D.L."/>
            <person name="Alikhan N.F."/>
            <person name="Baker D."/>
            <person name="Gharbi K."/>
            <person name="Hall N."/>
            <person name="Watson M."/>
            <person name="Adriaenssens E.M."/>
            <person name="Foster-Nyarko E."/>
            <person name="Jarju S."/>
            <person name="Secka A."/>
            <person name="Antonio M."/>
            <person name="Oren A."/>
            <person name="Chaudhuri R.R."/>
            <person name="La Ragione R."/>
            <person name="Hildebrand F."/>
            <person name="Pallen M.J."/>
        </authorList>
    </citation>
    <scope>NUCLEOTIDE SEQUENCE</scope>
    <source>
        <strain evidence="2">CHK123-3438</strain>
    </source>
</reference>
<dbReference type="GO" id="GO:0016787">
    <property type="term" value="F:hydrolase activity"/>
    <property type="evidence" value="ECO:0007669"/>
    <property type="project" value="UniProtKB-KW"/>
</dbReference>
<dbReference type="InterPro" id="IPR029058">
    <property type="entry name" value="AB_hydrolase_fold"/>
</dbReference>
<dbReference type="Gene3D" id="3.40.50.1820">
    <property type="entry name" value="alpha/beta hydrolase"/>
    <property type="match status" value="1"/>
</dbReference>
<reference evidence="2" key="1">
    <citation type="submission" date="2020-10" db="EMBL/GenBank/DDBJ databases">
        <authorList>
            <person name="Gilroy R."/>
        </authorList>
    </citation>
    <scope>NUCLEOTIDE SEQUENCE</scope>
    <source>
        <strain evidence="2">CHK123-3438</strain>
    </source>
</reference>